<evidence type="ECO:0000256" key="7">
    <source>
        <dbReference type="SAM" id="MobiDB-lite"/>
    </source>
</evidence>
<evidence type="ECO:0000313" key="10">
    <source>
        <dbReference type="Proteomes" id="UP000420562"/>
    </source>
</evidence>
<evidence type="ECO:0000259" key="8">
    <source>
        <dbReference type="PROSITE" id="PS50198"/>
    </source>
</evidence>
<evidence type="ECO:0000256" key="3">
    <source>
        <dbReference type="ARBA" id="ARBA00022729"/>
    </source>
</evidence>
<feature type="region of interest" description="Disordered" evidence="7">
    <location>
        <begin position="288"/>
        <end position="316"/>
    </location>
</feature>
<organism evidence="9 10">
    <name type="scientific">Oryzomonas japonica</name>
    <dbReference type="NCBI Taxonomy" id="2603858"/>
    <lineage>
        <taxon>Bacteria</taxon>
        <taxon>Pseudomonadati</taxon>
        <taxon>Thermodesulfobacteriota</taxon>
        <taxon>Desulfuromonadia</taxon>
        <taxon>Geobacterales</taxon>
        <taxon>Geobacteraceae</taxon>
        <taxon>Oryzomonas</taxon>
    </lineage>
</organism>
<feature type="compositionally biased region" description="Low complexity" evidence="7">
    <location>
        <begin position="298"/>
        <end position="316"/>
    </location>
</feature>
<keyword evidence="3" id="KW-0732">Signal</keyword>
<evidence type="ECO:0000313" key="9">
    <source>
        <dbReference type="EMBL" id="KAB0664234.1"/>
    </source>
</evidence>
<dbReference type="Pfam" id="PF13624">
    <property type="entry name" value="SurA_N_3"/>
    <property type="match status" value="1"/>
</dbReference>
<accession>A0A7J4ZN94</accession>
<dbReference type="GO" id="GO:0003755">
    <property type="term" value="F:peptidyl-prolyl cis-trans isomerase activity"/>
    <property type="evidence" value="ECO:0007669"/>
    <property type="project" value="UniProtKB-KW"/>
</dbReference>
<dbReference type="PANTHER" id="PTHR47245">
    <property type="entry name" value="PEPTIDYLPROLYL ISOMERASE"/>
    <property type="match status" value="1"/>
</dbReference>
<dbReference type="SUPFAM" id="SSF109998">
    <property type="entry name" value="Triger factor/SurA peptide-binding domain-like"/>
    <property type="match status" value="1"/>
</dbReference>
<comment type="caution">
    <text evidence="9">The sequence shown here is derived from an EMBL/GenBank/DDBJ whole genome shotgun (WGS) entry which is preliminary data.</text>
</comment>
<keyword evidence="4 6" id="KW-0697">Rotamase</keyword>
<dbReference type="PANTHER" id="PTHR47245:SF1">
    <property type="entry name" value="FOLDASE PROTEIN PRSA"/>
    <property type="match status" value="1"/>
</dbReference>
<evidence type="ECO:0000256" key="6">
    <source>
        <dbReference type="PROSITE-ProRule" id="PRU00278"/>
    </source>
</evidence>
<dbReference type="AlphaFoldDB" id="A0A7J4ZN94"/>
<dbReference type="InterPro" id="IPR023058">
    <property type="entry name" value="PPIase_PpiC_CS"/>
</dbReference>
<evidence type="ECO:0000256" key="2">
    <source>
        <dbReference type="ARBA" id="ARBA00013194"/>
    </source>
</evidence>
<dbReference type="InterPro" id="IPR050245">
    <property type="entry name" value="PrsA_foldase"/>
</dbReference>
<dbReference type="EMBL" id="VZQZ01000009">
    <property type="protein sequence ID" value="KAB0664234.1"/>
    <property type="molecule type" value="Genomic_DNA"/>
</dbReference>
<keyword evidence="5 6" id="KW-0413">Isomerase</keyword>
<dbReference type="Proteomes" id="UP000420562">
    <property type="component" value="Unassembled WGS sequence"/>
</dbReference>
<dbReference type="Gene3D" id="1.10.8.1040">
    <property type="match status" value="1"/>
</dbReference>
<evidence type="ECO:0000256" key="1">
    <source>
        <dbReference type="ARBA" id="ARBA00000971"/>
    </source>
</evidence>
<reference evidence="9 10" key="1">
    <citation type="submission" date="2019-09" db="EMBL/GenBank/DDBJ databases">
        <title>Geobacter sp. Red96, a novel strain isolated from paddy soil.</title>
        <authorList>
            <person name="Xu Z."/>
            <person name="Masuda Y."/>
            <person name="Itoh H."/>
            <person name="Senoo K."/>
        </authorList>
    </citation>
    <scope>NUCLEOTIDE SEQUENCE [LARGE SCALE GENOMIC DNA]</scope>
    <source>
        <strain evidence="9 10">Red96</strain>
    </source>
</reference>
<dbReference type="Gene3D" id="3.10.50.40">
    <property type="match status" value="1"/>
</dbReference>
<dbReference type="SUPFAM" id="SSF54534">
    <property type="entry name" value="FKBP-like"/>
    <property type="match status" value="1"/>
</dbReference>
<dbReference type="InterPro" id="IPR027304">
    <property type="entry name" value="Trigger_fact/SurA_dom_sf"/>
</dbReference>
<dbReference type="RefSeq" id="WP_151129114.1">
    <property type="nucleotide sequence ID" value="NZ_VZQZ01000009.1"/>
</dbReference>
<comment type="catalytic activity">
    <reaction evidence="1">
        <text>[protein]-peptidylproline (omega=180) = [protein]-peptidylproline (omega=0)</text>
        <dbReference type="Rhea" id="RHEA:16237"/>
        <dbReference type="Rhea" id="RHEA-COMP:10747"/>
        <dbReference type="Rhea" id="RHEA-COMP:10748"/>
        <dbReference type="ChEBI" id="CHEBI:83833"/>
        <dbReference type="ChEBI" id="CHEBI:83834"/>
        <dbReference type="EC" id="5.2.1.8"/>
    </reaction>
</comment>
<dbReference type="InterPro" id="IPR000297">
    <property type="entry name" value="PPIase_PpiC"/>
</dbReference>
<dbReference type="EC" id="5.2.1.8" evidence="2"/>
<evidence type="ECO:0000256" key="4">
    <source>
        <dbReference type="ARBA" id="ARBA00023110"/>
    </source>
</evidence>
<dbReference type="PROSITE" id="PS50198">
    <property type="entry name" value="PPIC_PPIASE_2"/>
    <property type="match status" value="1"/>
</dbReference>
<evidence type="ECO:0000256" key="5">
    <source>
        <dbReference type="ARBA" id="ARBA00023235"/>
    </source>
</evidence>
<feature type="domain" description="PpiC" evidence="8">
    <location>
        <begin position="148"/>
        <end position="237"/>
    </location>
</feature>
<gene>
    <name evidence="9" type="ORF">F6V25_13750</name>
</gene>
<protein>
    <recommendedName>
        <fullName evidence="2">peptidylprolyl isomerase</fullName>
        <ecNumber evidence="2">5.2.1.8</ecNumber>
    </recommendedName>
</protein>
<dbReference type="InterPro" id="IPR046357">
    <property type="entry name" value="PPIase_dom_sf"/>
</dbReference>
<proteinExistence type="predicted"/>
<dbReference type="PROSITE" id="PS51257">
    <property type="entry name" value="PROKAR_LIPOPROTEIN"/>
    <property type="match status" value="1"/>
</dbReference>
<dbReference type="PROSITE" id="PS01096">
    <property type="entry name" value="PPIC_PPIASE_1"/>
    <property type="match status" value="1"/>
</dbReference>
<dbReference type="Pfam" id="PF13616">
    <property type="entry name" value="Rotamase_3"/>
    <property type="match status" value="1"/>
</dbReference>
<keyword evidence="10" id="KW-1185">Reference proteome</keyword>
<name>A0A7J4ZN94_9BACT</name>
<sequence length="316" mass="34100">MKAIASTKTIAAALCIAALFGCQKGSTGSTTETKKEGQVVAEVNGSTITTGDFTRELKNLPEYLKSMADTPQGRKEMMDTMVIRELILQQAAKDGLDKSPEIAEKLADLKKRLIVESFLKKKVETDAKVSDEDLKKFYEQNKDKFKTGDQMRASHILVKTEKQAKDILAQIKAGGKFEDLAKKNSVDASAAQGGDLGWFNKGSMVPVFEKAALALKEGQVSDVVKSDFGYHIIKLTGKRSAGVRPFEEVKEQIKAAVMPSKQQEVFQKIKDELKKTAKINIKEDVLNSIGGAKGDSKPATAPAAPAAPATPAAPGK</sequence>